<reference evidence="9" key="1">
    <citation type="submission" date="2022-12" db="EMBL/GenBank/DDBJ databases">
        <title>Draft genome assemblies for two species of Escallonia (Escalloniales).</title>
        <authorList>
            <person name="Chanderbali A."/>
            <person name="Dervinis C."/>
            <person name="Anghel I."/>
            <person name="Soltis D."/>
            <person name="Soltis P."/>
            <person name="Zapata F."/>
        </authorList>
    </citation>
    <scope>NUCLEOTIDE SEQUENCE</scope>
    <source>
        <strain evidence="9">UCBG92.1500</strain>
        <tissue evidence="9">Leaf</tissue>
    </source>
</reference>
<dbReference type="PANTHER" id="PTHR23081">
    <property type="entry name" value="RNA POLYMERASE II CTD PHOSPHATASE"/>
    <property type="match status" value="1"/>
</dbReference>
<evidence type="ECO:0000256" key="7">
    <source>
        <dbReference type="SAM" id="MobiDB-lite"/>
    </source>
</evidence>
<evidence type="ECO:0000256" key="5">
    <source>
        <dbReference type="ARBA" id="ARBA00047761"/>
    </source>
</evidence>
<comment type="subcellular location">
    <subcellularLocation>
        <location evidence="1">Nucleus</location>
    </subcellularLocation>
</comment>
<accession>A0AA88U299</accession>
<feature type="region of interest" description="Disordered" evidence="7">
    <location>
        <begin position="220"/>
        <end position="244"/>
    </location>
</feature>
<feature type="domain" description="FCP1 homology" evidence="8">
    <location>
        <begin position="1"/>
        <end position="125"/>
    </location>
</feature>
<dbReference type="Proteomes" id="UP001187471">
    <property type="component" value="Unassembled WGS sequence"/>
</dbReference>
<evidence type="ECO:0000256" key="6">
    <source>
        <dbReference type="ARBA" id="ARBA00048336"/>
    </source>
</evidence>
<dbReference type="GO" id="GO:0005634">
    <property type="term" value="C:nucleus"/>
    <property type="evidence" value="ECO:0007669"/>
    <property type="project" value="UniProtKB-SubCell"/>
</dbReference>
<proteinExistence type="predicted"/>
<dbReference type="EMBL" id="JAVXUO010002825">
    <property type="protein sequence ID" value="KAK2969343.1"/>
    <property type="molecule type" value="Genomic_DNA"/>
</dbReference>
<evidence type="ECO:0000256" key="4">
    <source>
        <dbReference type="ARBA" id="ARBA00023242"/>
    </source>
</evidence>
<evidence type="ECO:0000313" key="9">
    <source>
        <dbReference type="EMBL" id="KAK2969343.1"/>
    </source>
</evidence>
<evidence type="ECO:0000259" key="8">
    <source>
        <dbReference type="SMART" id="SM00577"/>
    </source>
</evidence>
<dbReference type="PANTHER" id="PTHR23081:SF24">
    <property type="entry name" value="RNA POLYMERASE II C-TERMINAL DOMAIN PHOSPHATASE-LIKE 2"/>
    <property type="match status" value="1"/>
</dbReference>
<gene>
    <name evidence="9" type="ORF">RJ640_027585</name>
</gene>
<dbReference type="GO" id="GO:0008420">
    <property type="term" value="F:RNA polymerase II CTD heptapeptide repeat phosphatase activity"/>
    <property type="evidence" value="ECO:0007669"/>
    <property type="project" value="InterPro"/>
</dbReference>
<protein>
    <recommendedName>
        <fullName evidence="2">protein-serine/threonine phosphatase</fullName>
        <ecNumber evidence="2">3.1.3.16</ecNumber>
    </recommendedName>
</protein>
<organism evidence="9 10">
    <name type="scientific">Escallonia rubra</name>
    <dbReference type="NCBI Taxonomy" id="112253"/>
    <lineage>
        <taxon>Eukaryota</taxon>
        <taxon>Viridiplantae</taxon>
        <taxon>Streptophyta</taxon>
        <taxon>Embryophyta</taxon>
        <taxon>Tracheophyta</taxon>
        <taxon>Spermatophyta</taxon>
        <taxon>Magnoliopsida</taxon>
        <taxon>eudicotyledons</taxon>
        <taxon>Gunneridae</taxon>
        <taxon>Pentapetalae</taxon>
        <taxon>asterids</taxon>
        <taxon>campanulids</taxon>
        <taxon>Escalloniales</taxon>
        <taxon>Escalloniaceae</taxon>
        <taxon>Escallonia</taxon>
    </lineage>
</organism>
<comment type="catalytic activity">
    <reaction evidence="5">
        <text>O-phospho-L-seryl-[protein] + H2O = L-seryl-[protein] + phosphate</text>
        <dbReference type="Rhea" id="RHEA:20629"/>
        <dbReference type="Rhea" id="RHEA-COMP:9863"/>
        <dbReference type="Rhea" id="RHEA-COMP:11604"/>
        <dbReference type="ChEBI" id="CHEBI:15377"/>
        <dbReference type="ChEBI" id="CHEBI:29999"/>
        <dbReference type="ChEBI" id="CHEBI:43474"/>
        <dbReference type="ChEBI" id="CHEBI:83421"/>
        <dbReference type="EC" id="3.1.3.16"/>
    </reaction>
</comment>
<dbReference type="Gene3D" id="3.40.50.1000">
    <property type="entry name" value="HAD superfamily/HAD-like"/>
    <property type="match status" value="1"/>
</dbReference>
<evidence type="ECO:0000313" key="10">
    <source>
        <dbReference type="Proteomes" id="UP001187471"/>
    </source>
</evidence>
<evidence type="ECO:0000256" key="1">
    <source>
        <dbReference type="ARBA" id="ARBA00004123"/>
    </source>
</evidence>
<dbReference type="AlphaFoldDB" id="A0AA88U299"/>
<dbReference type="SUPFAM" id="SSF56784">
    <property type="entry name" value="HAD-like"/>
    <property type="match status" value="1"/>
</dbReference>
<name>A0AA88U299_9ASTE</name>
<dbReference type="InterPro" id="IPR023214">
    <property type="entry name" value="HAD_sf"/>
</dbReference>
<feature type="compositionally biased region" description="Polar residues" evidence="7">
    <location>
        <begin position="222"/>
        <end position="231"/>
    </location>
</feature>
<dbReference type="InterPro" id="IPR039189">
    <property type="entry name" value="Fcp1"/>
</dbReference>
<dbReference type="InterPro" id="IPR036412">
    <property type="entry name" value="HAD-like_sf"/>
</dbReference>
<sequence length="389" mass="43532">MLHQSRYPPLVRIFSKAGGIKPTSRAYSTLQIRDTSVLVRLRPAWEDLRSYLIAKGRKRFEVYVCTMAERDYALEMWKSLFNVFQDGNCHPKMAMVIDDRMKVWEDKDQPRVHVVPAFTPYYAPQAETANAVPVLCVARNVACNVRGGFFKEFDDNILRRISDLFYEDEVASLPAAPDASNYMMSEDASFVLNGSASAPMAEGMHGPEVAQRLNHLDDKNVTDSSTQSLNFGSERRPEISQLPFPPVPTVFGPASSRAVLPLEKPSLLGAPFKRDTSFSESDEDIKRRFLMNPSQDARYRGLEPPILSRLPAQVLVPHMHPQGGWLVEEDISRGHLNNQAGTIQGSDALRPDKWREQGRQNILSHSTLGPVPVGIQSHASAMKSEVVSL</sequence>
<evidence type="ECO:0000256" key="3">
    <source>
        <dbReference type="ARBA" id="ARBA00022801"/>
    </source>
</evidence>
<keyword evidence="3" id="KW-0378">Hydrolase</keyword>
<dbReference type="EC" id="3.1.3.16" evidence="2"/>
<comment type="catalytic activity">
    <reaction evidence="6">
        <text>O-phospho-L-threonyl-[protein] + H2O = L-threonyl-[protein] + phosphate</text>
        <dbReference type="Rhea" id="RHEA:47004"/>
        <dbReference type="Rhea" id="RHEA-COMP:11060"/>
        <dbReference type="Rhea" id="RHEA-COMP:11605"/>
        <dbReference type="ChEBI" id="CHEBI:15377"/>
        <dbReference type="ChEBI" id="CHEBI:30013"/>
        <dbReference type="ChEBI" id="CHEBI:43474"/>
        <dbReference type="ChEBI" id="CHEBI:61977"/>
        <dbReference type="EC" id="3.1.3.16"/>
    </reaction>
</comment>
<evidence type="ECO:0000256" key="2">
    <source>
        <dbReference type="ARBA" id="ARBA00013081"/>
    </source>
</evidence>
<dbReference type="InterPro" id="IPR004274">
    <property type="entry name" value="FCP1_dom"/>
</dbReference>
<keyword evidence="10" id="KW-1185">Reference proteome</keyword>
<comment type="caution">
    <text evidence="9">The sequence shown here is derived from an EMBL/GenBank/DDBJ whole genome shotgun (WGS) entry which is preliminary data.</text>
</comment>
<dbReference type="SMART" id="SM00577">
    <property type="entry name" value="CPDc"/>
    <property type="match status" value="1"/>
</dbReference>
<keyword evidence="4" id="KW-0539">Nucleus</keyword>